<reference evidence="9 10" key="1">
    <citation type="journal article" date="2013" name="PLoS ONE">
        <title>Cultivation and Complete Genome Sequencing of Gloeobacter kilaueensis sp. nov., from a Lava Cave in Kilauea Caldera, Hawai'i.</title>
        <authorList>
            <person name="Saw J.H."/>
            <person name="Schatz M."/>
            <person name="Brown M.V."/>
            <person name="Kunkel D.D."/>
            <person name="Foster J.S."/>
            <person name="Shick H."/>
            <person name="Christensen S."/>
            <person name="Hou S."/>
            <person name="Wan X."/>
            <person name="Donachie S.P."/>
        </authorList>
    </citation>
    <scope>NUCLEOTIDE SEQUENCE [LARGE SCALE GENOMIC DNA]</scope>
    <source>
        <strain evidence="10">JS</strain>
    </source>
</reference>
<dbReference type="InterPro" id="IPR001915">
    <property type="entry name" value="Peptidase_M48"/>
</dbReference>
<dbReference type="HOGENOM" id="CLU_990242_0_0_3"/>
<dbReference type="PANTHER" id="PTHR34978">
    <property type="entry name" value="POSSIBLE SENSOR-TRANSDUCER PROTEIN BLAR"/>
    <property type="match status" value="1"/>
</dbReference>
<organism evidence="9 10">
    <name type="scientific">Gloeobacter kilaueensis (strain ATCC BAA-2537 / CCAP 1431/1 / ULC 316 / JS1)</name>
    <dbReference type="NCBI Taxonomy" id="1183438"/>
    <lineage>
        <taxon>Bacteria</taxon>
        <taxon>Bacillati</taxon>
        <taxon>Cyanobacteriota</taxon>
        <taxon>Cyanophyceae</taxon>
        <taxon>Gloeobacterales</taxon>
        <taxon>Gloeobacteraceae</taxon>
        <taxon>Gloeobacter</taxon>
    </lineage>
</organism>
<evidence type="ECO:0000259" key="8">
    <source>
        <dbReference type="Pfam" id="PF01435"/>
    </source>
</evidence>
<keyword evidence="7" id="KW-1133">Transmembrane helix</keyword>
<dbReference type="KEGG" id="glj:GKIL_1943"/>
<dbReference type="Proteomes" id="UP000017396">
    <property type="component" value="Chromosome"/>
</dbReference>
<name>U5QKP6_GLOK1</name>
<keyword evidence="7" id="KW-0812">Transmembrane</keyword>
<keyword evidence="10" id="KW-1185">Reference proteome</keyword>
<keyword evidence="5 6" id="KW-0482">Metalloprotease</keyword>
<evidence type="ECO:0000256" key="2">
    <source>
        <dbReference type="ARBA" id="ARBA00022723"/>
    </source>
</evidence>
<dbReference type="Gene3D" id="3.30.2010.10">
    <property type="entry name" value="Metalloproteases ('zincins'), catalytic domain"/>
    <property type="match status" value="1"/>
</dbReference>
<evidence type="ECO:0000256" key="1">
    <source>
        <dbReference type="ARBA" id="ARBA00022670"/>
    </source>
</evidence>
<comment type="similarity">
    <text evidence="6">Belongs to the peptidase M48 family.</text>
</comment>
<evidence type="ECO:0000313" key="10">
    <source>
        <dbReference type="Proteomes" id="UP000017396"/>
    </source>
</evidence>
<feature type="transmembrane region" description="Helical" evidence="7">
    <location>
        <begin position="69"/>
        <end position="90"/>
    </location>
</feature>
<keyword evidence="2" id="KW-0479">Metal-binding</keyword>
<dbReference type="PANTHER" id="PTHR34978:SF3">
    <property type="entry name" value="SLR0241 PROTEIN"/>
    <property type="match status" value="1"/>
</dbReference>
<proteinExistence type="inferred from homology"/>
<dbReference type="GO" id="GO:0046872">
    <property type="term" value="F:metal ion binding"/>
    <property type="evidence" value="ECO:0007669"/>
    <property type="project" value="UniProtKB-KW"/>
</dbReference>
<dbReference type="GO" id="GO:0004222">
    <property type="term" value="F:metalloendopeptidase activity"/>
    <property type="evidence" value="ECO:0007669"/>
    <property type="project" value="InterPro"/>
</dbReference>
<dbReference type="Pfam" id="PF01435">
    <property type="entry name" value="Peptidase_M48"/>
    <property type="match status" value="1"/>
</dbReference>
<dbReference type="eggNOG" id="COG0501">
    <property type="taxonomic scope" value="Bacteria"/>
</dbReference>
<dbReference type="STRING" id="1183438.GKIL_1943"/>
<dbReference type="CDD" id="cd07326">
    <property type="entry name" value="M56_BlaR1_MecR1_like"/>
    <property type="match status" value="1"/>
</dbReference>
<dbReference type="InterPro" id="IPR052173">
    <property type="entry name" value="Beta-lactam_resp_regulator"/>
</dbReference>
<feature type="domain" description="Peptidase M48" evidence="8">
    <location>
        <begin position="131"/>
        <end position="168"/>
    </location>
</feature>
<evidence type="ECO:0000256" key="4">
    <source>
        <dbReference type="ARBA" id="ARBA00022833"/>
    </source>
</evidence>
<evidence type="ECO:0000256" key="6">
    <source>
        <dbReference type="RuleBase" id="RU003983"/>
    </source>
</evidence>
<gene>
    <name evidence="9" type="ORF">GKIL_1943</name>
</gene>
<protein>
    <submittedName>
        <fullName evidence="9">Zn-dependent protease with chaperone function</fullName>
    </submittedName>
</protein>
<dbReference type="AlphaFoldDB" id="U5QKP6"/>
<feature type="transmembrane region" description="Helical" evidence="7">
    <location>
        <begin position="35"/>
        <end position="57"/>
    </location>
</feature>
<accession>U5QKP6</accession>
<sequence length="289" mass="31872">MIHPALLLLAILIGWSLRARPRPASDWSGRWQSALARFLTPFGLLLTSALTLVWMGTPGAAAWQWQGQLAYGAAGLWLGFALLCGLVHTWRCARTIELICHLPVATIAGERGRLIDAPGLYIAQVGFWRPQLVFSRGLSECLRGDQLAAVLAHEQAHCHYRDPFWFFWLGWVRRATFFYPGTEALWQELLLLRELRADRRAALHVDSLSLAETLLLLARSASAPAEPAFAATMYSAGARLGERVDALLAAPQPPSLPLCPLSWAGWLLLGLLPLATWPLHTLAIHGLCP</sequence>
<dbReference type="RefSeq" id="WP_023173313.1">
    <property type="nucleotide sequence ID" value="NC_022600.1"/>
</dbReference>
<dbReference type="EMBL" id="CP003587">
    <property type="protein sequence ID" value="AGY58189.1"/>
    <property type="molecule type" value="Genomic_DNA"/>
</dbReference>
<dbReference type="OrthoDB" id="462286at2"/>
<comment type="cofactor">
    <cofactor evidence="6">
        <name>Zn(2+)</name>
        <dbReference type="ChEBI" id="CHEBI:29105"/>
    </cofactor>
    <text evidence="6">Binds 1 zinc ion per subunit.</text>
</comment>
<evidence type="ECO:0000256" key="7">
    <source>
        <dbReference type="SAM" id="Phobius"/>
    </source>
</evidence>
<dbReference type="GO" id="GO:0006508">
    <property type="term" value="P:proteolysis"/>
    <property type="evidence" value="ECO:0007669"/>
    <property type="project" value="UniProtKB-KW"/>
</dbReference>
<keyword evidence="1 6" id="KW-0645">Protease</keyword>
<keyword evidence="3 6" id="KW-0378">Hydrolase</keyword>
<evidence type="ECO:0000256" key="5">
    <source>
        <dbReference type="ARBA" id="ARBA00023049"/>
    </source>
</evidence>
<keyword evidence="7" id="KW-0472">Membrane</keyword>
<dbReference type="PATRIC" id="fig|1183438.3.peg.1903"/>
<evidence type="ECO:0000256" key="3">
    <source>
        <dbReference type="ARBA" id="ARBA00022801"/>
    </source>
</evidence>
<keyword evidence="4 6" id="KW-0862">Zinc</keyword>
<evidence type="ECO:0000313" key="9">
    <source>
        <dbReference type="EMBL" id="AGY58189.1"/>
    </source>
</evidence>